<accession>A0A812M416</accession>
<proteinExistence type="predicted"/>
<dbReference type="Proteomes" id="UP000601435">
    <property type="component" value="Unassembled WGS sequence"/>
</dbReference>
<protein>
    <submittedName>
        <fullName evidence="2">Uncharacterized protein</fullName>
    </submittedName>
</protein>
<feature type="non-terminal residue" evidence="2">
    <location>
        <position position="1"/>
    </location>
</feature>
<feature type="compositionally biased region" description="Basic and acidic residues" evidence="1">
    <location>
        <begin position="413"/>
        <end position="422"/>
    </location>
</feature>
<organism evidence="2 3">
    <name type="scientific">Symbiodinium necroappetens</name>
    <dbReference type="NCBI Taxonomy" id="1628268"/>
    <lineage>
        <taxon>Eukaryota</taxon>
        <taxon>Sar</taxon>
        <taxon>Alveolata</taxon>
        <taxon>Dinophyceae</taxon>
        <taxon>Suessiales</taxon>
        <taxon>Symbiodiniaceae</taxon>
        <taxon>Symbiodinium</taxon>
    </lineage>
</organism>
<feature type="region of interest" description="Disordered" evidence="1">
    <location>
        <begin position="197"/>
        <end position="311"/>
    </location>
</feature>
<feature type="region of interest" description="Disordered" evidence="1">
    <location>
        <begin position="410"/>
        <end position="438"/>
    </location>
</feature>
<evidence type="ECO:0000313" key="2">
    <source>
        <dbReference type="EMBL" id="CAE7257915.1"/>
    </source>
</evidence>
<feature type="compositionally biased region" description="Low complexity" evidence="1">
    <location>
        <begin position="516"/>
        <end position="527"/>
    </location>
</feature>
<feature type="region of interest" description="Disordered" evidence="1">
    <location>
        <begin position="59"/>
        <end position="84"/>
    </location>
</feature>
<feature type="compositionally biased region" description="Basic and acidic residues" evidence="1">
    <location>
        <begin position="555"/>
        <end position="565"/>
    </location>
</feature>
<name>A0A812M416_9DINO</name>
<gene>
    <name evidence="2" type="ORF">SNEC2469_LOCUS5761</name>
</gene>
<comment type="caution">
    <text evidence="2">The sequence shown here is derived from an EMBL/GenBank/DDBJ whole genome shotgun (WGS) entry which is preliminary data.</text>
</comment>
<reference evidence="2" key="1">
    <citation type="submission" date="2021-02" db="EMBL/GenBank/DDBJ databases">
        <authorList>
            <person name="Dougan E. K."/>
            <person name="Rhodes N."/>
            <person name="Thang M."/>
            <person name="Chan C."/>
        </authorList>
    </citation>
    <scope>NUCLEOTIDE SEQUENCE</scope>
</reference>
<evidence type="ECO:0000256" key="1">
    <source>
        <dbReference type="SAM" id="MobiDB-lite"/>
    </source>
</evidence>
<dbReference type="AlphaFoldDB" id="A0A812M416"/>
<sequence length="601" mass="66711">DRHAHQLLLLARPKRFGPRIEPRTKIDMLTGPRTYAGGFLHEGGYDLVSASLPPDPLNNLATRGELAPPRANGSLSAGQRDGQAASKQRSVTVHALLDPLVCMANAGNHCYVNAAVLAIKWLCLHLPLTLVLWTKAMQPIMLRMSLQASVPDLLSHLPWAPLHGGWHRPHVQHDIAEYLAYFRRFAIKGRHGLYSSQRHSLGSADHEPSTVPVKAKPSVPPLGFEEVDPWEGKSLPKTKAADPATGHEWDDFFNAPRLREDPTMTRGGSGQEVLERRQGTRTRDERRSSDRLLFSNGSGRRERHGDARGPDDDRISHFLAAWLRYHMVEANEGWISMSQVLSEPELQGATEEDVKRVVLYSRSRLGRRFELREVETPAGKTEFDVRATYKHVDSEPRAYRMGRRGRRANYADFDSRPRDDGYPRCSGFSSSPTEANEQADADGLIEVKSFDEAEPQTTRHFNLSPRASEQGQERYDIEEEFAAFPAGCETSEKQAHVDLDDVPLKEASKNGATPMASDASASTASTASTQEEVWQRWLEPDSFRVWFWNPSTEEVSRKVQSENRHQLSSSHGEPAELGAEGGGGLTGGSSGARVAKTAAAE</sequence>
<feature type="compositionally biased region" description="Basic and acidic residues" evidence="1">
    <location>
        <begin position="273"/>
        <end position="290"/>
    </location>
</feature>
<dbReference type="OrthoDB" id="428203at2759"/>
<feature type="compositionally biased region" description="Gly residues" evidence="1">
    <location>
        <begin position="579"/>
        <end position="590"/>
    </location>
</feature>
<dbReference type="EMBL" id="CAJNJA010010465">
    <property type="protein sequence ID" value="CAE7257915.1"/>
    <property type="molecule type" value="Genomic_DNA"/>
</dbReference>
<feature type="compositionally biased region" description="Polar residues" evidence="1">
    <location>
        <begin position="427"/>
        <end position="436"/>
    </location>
</feature>
<feature type="region of interest" description="Disordered" evidence="1">
    <location>
        <begin position="506"/>
        <end position="527"/>
    </location>
</feature>
<feature type="compositionally biased region" description="Basic and acidic residues" evidence="1">
    <location>
        <begin position="299"/>
        <end position="311"/>
    </location>
</feature>
<evidence type="ECO:0000313" key="3">
    <source>
        <dbReference type="Proteomes" id="UP000601435"/>
    </source>
</evidence>
<keyword evidence="3" id="KW-1185">Reference proteome</keyword>
<feature type="non-terminal residue" evidence="2">
    <location>
        <position position="601"/>
    </location>
</feature>
<feature type="region of interest" description="Disordered" evidence="1">
    <location>
        <begin position="555"/>
        <end position="601"/>
    </location>
</feature>